<dbReference type="AlphaFoldDB" id="A0A382KZI7"/>
<sequence>MGGADLNIRTSGYEFYVTHEYWIKPQYPNLYALYIHSTL</sequence>
<proteinExistence type="predicted"/>
<gene>
    <name evidence="1" type="ORF">METZ01_LOCUS281829</name>
</gene>
<name>A0A382KZI7_9ZZZZ</name>
<protein>
    <submittedName>
        <fullName evidence="1">Uncharacterized protein</fullName>
    </submittedName>
</protein>
<dbReference type="EMBL" id="UINC01083350">
    <property type="protein sequence ID" value="SVC28975.1"/>
    <property type="molecule type" value="Genomic_DNA"/>
</dbReference>
<accession>A0A382KZI7</accession>
<organism evidence="1">
    <name type="scientific">marine metagenome</name>
    <dbReference type="NCBI Taxonomy" id="408172"/>
    <lineage>
        <taxon>unclassified sequences</taxon>
        <taxon>metagenomes</taxon>
        <taxon>ecological metagenomes</taxon>
    </lineage>
</organism>
<reference evidence="1" key="1">
    <citation type="submission" date="2018-05" db="EMBL/GenBank/DDBJ databases">
        <authorList>
            <person name="Lanie J.A."/>
            <person name="Ng W.-L."/>
            <person name="Kazmierczak K.M."/>
            <person name="Andrzejewski T.M."/>
            <person name="Davidsen T.M."/>
            <person name="Wayne K.J."/>
            <person name="Tettelin H."/>
            <person name="Glass J.I."/>
            <person name="Rusch D."/>
            <person name="Podicherti R."/>
            <person name="Tsui H.-C.T."/>
            <person name="Winkler M.E."/>
        </authorList>
    </citation>
    <scope>NUCLEOTIDE SEQUENCE</scope>
</reference>
<evidence type="ECO:0000313" key="1">
    <source>
        <dbReference type="EMBL" id="SVC28975.1"/>
    </source>
</evidence>